<dbReference type="InterPro" id="IPR036291">
    <property type="entry name" value="NAD(P)-bd_dom_sf"/>
</dbReference>
<keyword evidence="2" id="KW-0560">Oxidoreductase</keyword>
<keyword evidence="5" id="KW-1185">Reference proteome</keyword>
<protein>
    <submittedName>
        <fullName evidence="4">NADP-dependent 3-hydroxy acid dehydrogenase YdfG</fullName>
    </submittedName>
</protein>
<dbReference type="SUPFAM" id="SSF51735">
    <property type="entry name" value="NAD(P)-binding Rossmann-fold domains"/>
    <property type="match status" value="1"/>
</dbReference>
<dbReference type="InterPro" id="IPR020904">
    <property type="entry name" value="Sc_DH/Rdtase_CS"/>
</dbReference>
<feature type="domain" description="Ketoreductase" evidence="3">
    <location>
        <begin position="23"/>
        <end position="193"/>
    </location>
</feature>
<evidence type="ECO:0000256" key="1">
    <source>
        <dbReference type="ARBA" id="ARBA00006484"/>
    </source>
</evidence>
<dbReference type="PRINTS" id="PR00081">
    <property type="entry name" value="GDHRDH"/>
</dbReference>
<dbReference type="AlphaFoldDB" id="A0A543AMB0"/>
<evidence type="ECO:0000259" key="3">
    <source>
        <dbReference type="SMART" id="SM00822"/>
    </source>
</evidence>
<dbReference type="SMART" id="SM00822">
    <property type="entry name" value="PKS_KR"/>
    <property type="match status" value="1"/>
</dbReference>
<name>A0A543AMB0_9MICC</name>
<dbReference type="InterPro" id="IPR002347">
    <property type="entry name" value="SDR_fam"/>
</dbReference>
<dbReference type="Proteomes" id="UP000319746">
    <property type="component" value="Unassembled WGS sequence"/>
</dbReference>
<sequence>MNTAQQQLKITDHLKALAVTNKPVVLVTGATGGIGQAIVEELVGDYAIVAQGRDEVRLLTLSRLGEEIYPVQCDLVDTEEFATTFGMLPRVDALLNVAAIAPRFAFDDANAAVWSEVMHLNVTVPSELTRTLLPQLQEATGTVVFLGSGASRTTSPNNVVYAASKHALQALADGVRMRTEADRIRVATVAPGYVDTQMIAWDDNYPLLLPETLIKPSTVARTIRHVIEAPSDTQITEVWIRPRTEA</sequence>
<comment type="similarity">
    <text evidence="1">Belongs to the short-chain dehydrogenases/reductases (SDR) family.</text>
</comment>
<proteinExistence type="inferred from homology"/>
<dbReference type="GO" id="GO:0016491">
    <property type="term" value="F:oxidoreductase activity"/>
    <property type="evidence" value="ECO:0007669"/>
    <property type="project" value="UniProtKB-KW"/>
</dbReference>
<dbReference type="Gene3D" id="3.40.50.720">
    <property type="entry name" value="NAD(P)-binding Rossmann-like Domain"/>
    <property type="match status" value="1"/>
</dbReference>
<organism evidence="4 5">
    <name type="scientific">Enteractinococcus coprophilus</name>
    <dbReference type="NCBI Taxonomy" id="1027633"/>
    <lineage>
        <taxon>Bacteria</taxon>
        <taxon>Bacillati</taxon>
        <taxon>Actinomycetota</taxon>
        <taxon>Actinomycetes</taxon>
        <taxon>Micrococcales</taxon>
        <taxon>Micrococcaceae</taxon>
    </lineage>
</organism>
<dbReference type="Pfam" id="PF00106">
    <property type="entry name" value="adh_short"/>
    <property type="match status" value="1"/>
</dbReference>
<dbReference type="PROSITE" id="PS00061">
    <property type="entry name" value="ADH_SHORT"/>
    <property type="match status" value="1"/>
</dbReference>
<comment type="caution">
    <text evidence="4">The sequence shown here is derived from an EMBL/GenBank/DDBJ whole genome shotgun (WGS) entry which is preliminary data.</text>
</comment>
<gene>
    <name evidence="4" type="ORF">FB556_0170</name>
</gene>
<dbReference type="OrthoDB" id="158573at2"/>
<dbReference type="GO" id="GO:0016020">
    <property type="term" value="C:membrane"/>
    <property type="evidence" value="ECO:0007669"/>
    <property type="project" value="TreeGrafter"/>
</dbReference>
<evidence type="ECO:0000313" key="5">
    <source>
        <dbReference type="Proteomes" id="UP000319746"/>
    </source>
</evidence>
<evidence type="ECO:0000313" key="4">
    <source>
        <dbReference type="EMBL" id="TQL73727.1"/>
    </source>
</evidence>
<accession>A0A543AMB0</accession>
<evidence type="ECO:0000256" key="2">
    <source>
        <dbReference type="ARBA" id="ARBA00023002"/>
    </source>
</evidence>
<reference evidence="4 5" key="1">
    <citation type="submission" date="2019-06" db="EMBL/GenBank/DDBJ databases">
        <title>Sequencing the genomes of 1000 actinobacteria strains.</title>
        <authorList>
            <person name="Klenk H.-P."/>
        </authorList>
    </citation>
    <scope>NUCLEOTIDE SEQUENCE [LARGE SCALE GENOMIC DNA]</scope>
    <source>
        <strain evidence="4 5">DSM 24083</strain>
    </source>
</reference>
<dbReference type="EMBL" id="VFOU01000001">
    <property type="protein sequence ID" value="TQL73727.1"/>
    <property type="molecule type" value="Genomic_DNA"/>
</dbReference>
<dbReference type="PANTHER" id="PTHR44196:SF1">
    <property type="entry name" value="DEHYDROGENASE_REDUCTASE SDR FAMILY MEMBER 7B"/>
    <property type="match status" value="1"/>
</dbReference>
<dbReference type="PANTHER" id="PTHR44196">
    <property type="entry name" value="DEHYDROGENASE/REDUCTASE SDR FAMILY MEMBER 7B"/>
    <property type="match status" value="1"/>
</dbReference>
<dbReference type="RefSeq" id="WP_141863869.1">
    <property type="nucleotide sequence ID" value="NZ_BAABAN010000017.1"/>
</dbReference>
<dbReference type="InterPro" id="IPR057326">
    <property type="entry name" value="KR_dom"/>
</dbReference>